<sequence>MPAIYHCCSPALQGDTLYPLNMLKELYPALYDREIQKYNDTPARKKLPSLRIPRLNCLWNDVIFCLPLHPYYIYHELQYRSIPVSPDKAFLRIPLEYIRDLPTAIYYDSIGPSPETILEEKVEWLDHSNYRELSTVPQQTLDWYDLLVQRKLQRGFFSGIPHILVKGAIPIQGLQVISWSDPTAIEQHNHL</sequence>
<dbReference type="EMBL" id="QKUF01000025">
    <property type="protein sequence ID" value="PZW23609.1"/>
    <property type="molecule type" value="Genomic_DNA"/>
</dbReference>
<evidence type="ECO:0000313" key="1">
    <source>
        <dbReference type="EMBL" id="PZW23609.1"/>
    </source>
</evidence>
<organism evidence="1 2">
    <name type="scientific">Thermosporothrix hazakensis</name>
    <dbReference type="NCBI Taxonomy" id="644383"/>
    <lineage>
        <taxon>Bacteria</taxon>
        <taxon>Bacillati</taxon>
        <taxon>Chloroflexota</taxon>
        <taxon>Ktedonobacteria</taxon>
        <taxon>Ktedonobacterales</taxon>
        <taxon>Thermosporotrichaceae</taxon>
        <taxon>Thermosporothrix</taxon>
    </lineage>
</organism>
<gene>
    <name evidence="1" type="ORF">EI42_04992</name>
</gene>
<dbReference type="AlphaFoldDB" id="A0A326U9K4"/>
<keyword evidence="2" id="KW-1185">Reference proteome</keyword>
<dbReference type="Proteomes" id="UP000248806">
    <property type="component" value="Unassembled WGS sequence"/>
</dbReference>
<dbReference type="OrthoDB" id="5295961at2"/>
<evidence type="ECO:0000313" key="2">
    <source>
        <dbReference type="Proteomes" id="UP000248806"/>
    </source>
</evidence>
<name>A0A326U9K4_THEHA</name>
<reference evidence="1 2" key="1">
    <citation type="submission" date="2018-06" db="EMBL/GenBank/DDBJ databases">
        <title>Genomic Encyclopedia of Archaeal and Bacterial Type Strains, Phase II (KMG-II): from individual species to whole genera.</title>
        <authorList>
            <person name="Goeker M."/>
        </authorList>
    </citation>
    <scope>NUCLEOTIDE SEQUENCE [LARGE SCALE GENOMIC DNA]</scope>
    <source>
        <strain evidence="1 2">ATCC BAA-1881</strain>
    </source>
</reference>
<proteinExistence type="predicted"/>
<protein>
    <submittedName>
        <fullName evidence="1">Uncharacterized protein</fullName>
    </submittedName>
</protein>
<comment type="caution">
    <text evidence="1">The sequence shown here is derived from an EMBL/GenBank/DDBJ whole genome shotgun (WGS) entry which is preliminary data.</text>
</comment>
<dbReference type="RefSeq" id="WP_111325278.1">
    <property type="nucleotide sequence ID" value="NZ_BIFX01000003.1"/>
</dbReference>
<accession>A0A326U9K4</accession>